<evidence type="ECO:0000256" key="2">
    <source>
        <dbReference type="ARBA" id="ARBA00023242"/>
    </source>
</evidence>
<name>A0A8H8R7S8_9HELO</name>
<dbReference type="CDD" id="cd00067">
    <property type="entry name" value="GAL4"/>
    <property type="match status" value="1"/>
</dbReference>
<feature type="transmembrane region" description="Helical" evidence="3">
    <location>
        <begin position="186"/>
        <end position="209"/>
    </location>
</feature>
<dbReference type="RefSeq" id="XP_031008058.1">
    <property type="nucleotide sequence ID" value="XM_031147875.1"/>
</dbReference>
<reference evidence="5 6" key="1">
    <citation type="submission" date="2018-05" db="EMBL/GenBank/DDBJ databases">
        <title>Genome sequencing and assembly of the regulated plant pathogen Lachnellula willkommii and related sister species for the development of diagnostic species identification markers.</title>
        <authorList>
            <person name="Giroux E."/>
            <person name="Bilodeau G."/>
        </authorList>
    </citation>
    <scope>NUCLEOTIDE SEQUENCE [LARGE SCALE GENOMIC DNA]</scope>
    <source>
        <strain evidence="5 6">CBS 185.66</strain>
    </source>
</reference>
<dbReference type="GO" id="GO:0008270">
    <property type="term" value="F:zinc ion binding"/>
    <property type="evidence" value="ECO:0007669"/>
    <property type="project" value="InterPro"/>
</dbReference>
<dbReference type="GeneID" id="41983099"/>
<keyword evidence="6" id="KW-1185">Reference proteome</keyword>
<dbReference type="SUPFAM" id="SSF57701">
    <property type="entry name" value="Zn2/Cys6 DNA-binding domain"/>
    <property type="match status" value="1"/>
</dbReference>
<keyword evidence="3" id="KW-0812">Transmembrane</keyword>
<evidence type="ECO:0000313" key="6">
    <source>
        <dbReference type="Proteomes" id="UP000431533"/>
    </source>
</evidence>
<comment type="caution">
    <text evidence="5">The sequence shown here is derived from an EMBL/GenBank/DDBJ whole genome shotgun (WGS) entry which is preliminary data.</text>
</comment>
<dbReference type="InterPro" id="IPR050613">
    <property type="entry name" value="Sec_Metabolite_Reg"/>
</dbReference>
<dbReference type="Proteomes" id="UP000431533">
    <property type="component" value="Unassembled WGS sequence"/>
</dbReference>
<evidence type="ECO:0000256" key="3">
    <source>
        <dbReference type="SAM" id="Phobius"/>
    </source>
</evidence>
<feature type="domain" description="Zn(2)-C6 fungal-type" evidence="4">
    <location>
        <begin position="19"/>
        <end position="48"/>
    </location>
</feature>
<sequence length="210" mass="23715">MPDTPSGTRIRSTQRPPRSCKTCARRRVRCDKKIPCHGCVSRGLELSCERETVFVKGKLLASRVQAPPTYQDLLEENRRLKAEIAGWTVDVPSLTSTEDGVYGEALNITESFERELFEAVGGTSRAPTVFSEDQIQWPSATCVKNLLVYGRTWTSWMHCALHHPTFEAECHEFLEESGFGKTPDPFWLAVYFSFLSVSIASLFTIWDLFG</sequence>
<dbReference type="GO" id="GO:0000981">
    <property type="term" value="F:DNA-binding transcription factor activity, RNA polymerase II-specific"/>
    <property type="evidence" value="ECO:0007669"/>
    <property type="project" value="InterPro"/>
</dbReference>
<accession>A0A8H8R7S8</accession>
<dbReference type="InterPro" id="IPR036864">
    <property type="entry name" value="Zn2-C6_fun-type_DNA-bd_sf"/>
</dbReference>
<evidence type="ECO:0000259" key="4">
    <source>
        <dbReference type="PROSITE" id="PS50048"/>
    </source>
</evidence>
<dbReference type="GO" id="GO:0005634">
    <property type="term" value="C:nucleus"/>
    <property type="evidence" value="ECO:0007669"/>
    <property type="project" value="UniProtKB-SubCell"/>
</dbReference>
<keyword evidence="3" id="KW-1133">Transmembrane helix</keyword>
<dbReference type="AlphaFoldDB" id="A0A8H8R7S8"/>
<dbReference type="EMBL" id="QGMH01000020">
    <property type="protein sequence ID" value="TVY29270.1"/>
    <property type="molecule type" value="Genomic_DNA"/>
</dbReference>
<dbReference type="OrthoDB" id="1747771at2759"/>
<keyword evidence="2" id="KW-0539">Nucleus</keyword>
<evidence type="ECO:0000256" key="1">
    <source>
        <dbReference type="ARBA" id="ARBA00004123"/>
    </source>
</evidence>
<organism evidence="5 6">
    <name type="scientific">Lachnellula hyalina</name>
    <dbReference type="NCBI Taxonomy" id="1316788"/>
    <lineage>
        <taxon>Eukaryota</taxon>
        <taxon>Fungi</taxon>
        <taxon>Dikarya</taxon>
        <taxon>Ascomycota</taxon>
        <taxon>Pezizomycotina</taxon>
        <taxon>Leotiomycetes</taxon>
        <taxon>Helotiales</taxon>
        <taxon>Lachnaceae</taxon>
        <taxon>Lachnellula</taxon>
    </lineage>
</organism>
<dbReference type="PANTHER" id="PTHR31001:SF90">
    <property type="entry name" value="CENTROMERE DNA-BINDING PROTEIN COMPLEX CBF3 SUBUNIT B"/>
    <property type="match status" value="1"/>
</dbReference>
<dbReference type="PROSITE" id="PS50048">
    <property type="entry name" value="ZN2_CY6_FUNGAL_2"/>
    <property type="match status" value="1"/>
</dbReference>
<dbReference type="SMART" id="SM00066">
    <property type="entry name" value="GAL4"/>
    <property type="match status" value="1"/>
</dbReference>
<keyword evidence="3" id="KW-0472">Membrane</keyword>
<dbReference type="Pfam" id="PF00172">
    <property type="entry name" value="Zn_clus"/>
    <property type="match status" value="1"/>
</dbReference>
<evidence type="ECO:0000313" key="5">
    <source>
        <dbReference type="EMBL" id="TVY29270.1"/>
    </source>
</evidence>
<proteinExistence type="predicted"/>
<dbReference type="Gene3D" id="4.10.240.10">
    <property type="entry name" value="Zn(2)-C6 fungal-type DNA-binding domain"/>
    <property type="match status" value="1"/>
</dbReference>
<dbReference type="PANTHER" id="PTHR31001">
    <property type="entry name" value="UNCHARACTERIZED TRANSCRIPTIONAL REGULATORY PROTEIN"/>
    <property type="match status" value="1"/>
</dbReference>
<protein>
    <recommendedName>
        <fullName evidence="4">Zn(2)-C6 fungal-type domain-containing protein</fullName>
    </recommendedName>
</protein>
<comment type="subcellular location">
    <subcellularLocation>
        <location evidence="1">Nucleus</location>
    </subcellularLocation>
</comment>
<dbReference type="PROSITE" id="PS00463">
    <property type="entry name" value="ZN2_CY6_FUNGAL_1"/>
    <property type="match status" value="1"/>
</dbReference>
<dbReference type="InterPro" id="IPR001138">
    <property type="entry name" value="Zn2Cys6_DnaBD"/>
</dbReference>
<gene>
    <name evidence="5" type="ORF">LHYA1_G002901</name>
</gene>